<evidence type="ECO:0000256" key="3">
    <source>
        <dbReference type="ARBA" id="ARBA00022448"/>
    </source>
</evidence>
<keyword evidence="8 9" id="KW-0472">Membrane</keyword>
<dbReference type="InterPro" id="IPR010065">
    <property type="entry name" value="AA_ABC_transptr_permease_3TM"/>
</dbReference>
<accession>A0A9D2S3N8</accession>
<dbReference type="Pfam" id="PF00528">
    <property type="entry name" value="BPD_transp_1"/>
    <property type="match status" value="1"/>
</dbReference>
<evidence type="ECO:0000256" key="1">
    <source>
        <dbReference type="ARBA" id="ARBA00004651"/>
    </source>
</evidence>
<dbReference type="CDD" id="cd06261">
    <property type="entry name" value="TM_PBP2"/>
    <property type="match status" value="1"/>
</dbReference>
<dbReference type="PANTHER" id="PTHR30614">
    <property type="entry name" value="MEMBRANE COMPONENT OF AMINO ACID ABC TRANSPORTER"/>
    <property type="match status" value="1"/>
</dbReference>
<proteinExistence type="inferred from homology"/>
<sequence length="252" mass="27649">MPTSFFGWIVFLVQQYHNSYLQGLVTTLTTSLSGTLLGCCVGFVVGMIQSIDYQKDRGALQNLLLAVPKAVCRVYVTVFRGTPMIVQAMVIYYGIAQMFGVNIPAFQAAILIITLNSGAYMAETVRGGIRSIDPGQVEGAQALGMRYMTMMAHVILPQTFRIIAPQIGNTFVANIKDTSVLNVISVTELFYTTNVVAGTYFRMFEAYTITAAIYLTLTLVFNFLLRLLENGLAGSSSYEVLSPESLAQPNER</sequence>
<evidence type="ECO:0000256" key="4">
    <source>
        <dbReference type="ARBA" id="ARBA00022475"/>
    </source>
</evidence>
<evidence type="ECO:0000256" key="7">
    <source>
        <dbReference type="ARBA" id="ARBA00022989"/>
    </source>
</evidence>
<keyword evidence="7 9" id="KW-1133">Transmembrane helix</keyword>
<keyword evidence="4" id="KW-1003">Cell membrane</keyword>
<dbReference type="Gene3D" id="1.10.3720.10">
    <property type="entry name" value="MetI-like"/>
    <property type="match status" value="1"/>
</dbReference>
<dbReference type="InterPro" id="IPR000515">
    <property type="entry name" value="MetI-like"/>
</dbReference>
<reference evidence="11" key="2">
    <citation type="submission" date="2021-04" db="EMBL/GenBank/DDBJ databases">
        <authorList>
            <person name="Gilroy R."/>
        </authorList>
    </citation>
    <scope>NUCLEOTIDE SEQUENCE</scope>
    <source>
        <strain evidence="11">ChiBcec8-13705</strain>
    </source>
</reference>
<evidence type="ECO:0000256" key="2">
    <source>
        <dbReference type="ARBA" id="ARBA00010072"/>
    </source>
</evidence>
<dbReference type="SUPFAM" id="SSF161098">
    <property type="entry name" value="MetI-like"/>
    <property type="match status" value="1"/>
</dbReference>
<name>A0A9D2S3N8_9FIRM</name>
<dbReference type="Proteomes" id="UP000886803">
    <property type="component" value="Unassembled WGS sequence"/>
</dbReference>
<dbReference type="GO" id="GO:0022857">
    <property type="term" value="F:transmembrane transporter activity"/>
    <property type="evidence" value="ECO:0007669"/>
    <property type="project" value="InterPro"/>
</dbReference>
<evidence type="ECO:0000256" key="9">
    <source>
        <dbReference type="RuleBase" id="RU363032"/>
    </source>
</evidence>
<comment type="similarity">
    <text evidence="2">Belongs to the binding-protein-dependent transport system permease family. HisMQ subfamily.</text>
</comment>
<dbReference type="InterPro" id="IPR035906">
    <property type="entry name" value="MetI-like_sf"/>
</dbReference>
<evidence type="ECO:0000256" key="6">
    <source>
        <dbReference type="ARBA" id="ARBA00022970"/>
    </source>
</evidence>
<dbReference type="PROSITE" id="PS50928">
    <property type="entry name" value="ABC_TM1"/>
    <property type="match status" value="1"/>
</dbReference>
<reference evidence="11" key="1">
    <citation type="journal article" date="2021" name="PeerJ">
        <title>Extensive microbial diversity within the chicken gut microbiome revealed by metagenomics and culture.</title>
        <authorList>
            <person name="Gilroy R."/>
            <person name="Ravi A."/>
            <person name="Getino M."/>
            <person name="Pursley I."/>
            <person name="Horton D.L."/>
            <person name="Alikhan N.F."/>
            <person name="Baker D."/>
            <person name="Gharbi K."/>
            <person name="Hall N."/>
            <person name="Watson M."/>
            <person name="Adriaenssens E.M."/>
            <person name="Foster-Nyarko E."/>
            <person name="Jarju S."/>
            <person name="Secka A."/>
            <person name="Antonio M."/>
            <person name="Oren A."/>
            <person name="Chaudhuri R.R."/>
            <person name="La Ragione R."/>
            <person name="Hildebrand F."/>
            <person name="Pallen M.J."/>
        </authorList>
    </citation>
    <scope>NUCLEOTIDE SEQUENCE</scope>
    <source>
        <strain evidence="11">ChiBcec8-13705</strain>
    </source>
</reference>
<keyword evidence="6" id="KW-0029">Amino-acid transport</keyword>
<feature type="transmembrane region" description="Helical" evidence="9">
    <location>
        <begin position="90"/>
        <end position="113"/>
    </location>
</feature>
<keyword evidence="5 9" id="KW-0812">Transmembrane</keyword>
<feature type="transmembrane region" description="Helical" evidence="9">
    <location>
        <begin position="206"/>
        <end position="225"/>
    </location>
</feature>
<dbReference type="NCBIfam" id="TIGR01726">
    <property type="entry name" value="HEQRo_perm_3TM"/>
    <property type="match status" value="1"/>
</dbReference>
<evidence type="ECO:0000259" key="10">
    <source>
        <dbReference type="PROSITE" id="PS50928"/>
    </source>
</evidence>
<dbReference type="InterPro" id="IPR043429">
    <property type="entry name" value="ArtM/GltK/GlnP/TcyL/YhdX-like"/>
</dbReference>
<comment type="caution">
    <text evidence="11">The sequence shown here is derived from an EMBL/GenBank/DDBJ whole genome shotgun (WGS) entry which is preliminary data.</text>
</comment>
<dbReference type="GO" id="GO:0043190">
    <property type="term" value="C:ATP-binding cassette (ABC) transporter complex"/>
    <property type="evidence" value="ECO:0007669"/>
    <property type="project" value="InterPro"/>
</dbReference>
<comment type="subcellular location">
    <subcellularLocation>
        <location evidence="1 9">Cell membrane</location>
        <topology evidence="1 9">Multi-pass membrane protein</topology>
    </subcellularLocation>
</comment>
<evidence type="ECO:0000256" key="8">
    <source>
        <dbReference type="ARBA" id="ARBA00023136"/>
    </source>
</evidence>
<protein>
    <submittedName>
        <fullName evidence="11">Amino acid ABC transporter permease</fullName>
    </submittedName>
</protein>
<gene>
    <name evidence="11" type="ORF">H9945_06840</name>
</gene>
<feature type="transmembrane region" description="Helical" evidence="9">
    <location>
        <begin position="20"/>
        <end position="48"/>
    </location>
</feature>
<dbReference type="EMBL" id="DWYG01000115">
    <property type="protein sequence ID" value="HJB42199.1"/>
    <property type="molecule type" value="Genomic_DNA"/>
</dbReference>
<dbReference type="GO" id="GO:0006865">
    <property type="term" value="P:amino acid transport"/>
    <property type="evidence" value="ECO:0007669"/>
    <property type="project" value="UniProtKB-KW"/>
</dbReference>
<evidence type="ECO:0000313" key="12">
    <source>
        <dbReference type="Proteomes" id="UP000886803"/>
    </source>
</evidence>
<keyword evidence="3 9" id="KW-0813">Transport</keyword>
<dbReference type="PANTHER" id="PTHR30614:SF20">
    <property type="entry name" value="GLUTAMINE TRANSPORT SYSTEM PERMEASE PROTEIN GLNP"/>
    <property type="match status" value="1"/>
</dbReference>
<organism evidence="11 12">
    <name type="scientific">Candidatus Gemmiger avicola</name>
    <dbReference type="NCBI Taxonomy" id="2838605"/>
    <lineage>
        <taxon>Bacteria</taxon>
        <taxon>Bacillati</taxon>
        <taxon>Bacillota</taxon>
        <taxon>Clostridia</taxon>
        <taxon>Eubacteriales</taxon>
        <taxon>Gemmiger</taxon>
    </lineage>
</organism>
<dbReference type="AlphaFoldDB" id="A0A9D2S3N8"/>
<feature type="domain" description="ABC transmembrane type-1" evidence="10">
    <location>
        <begin position="24"/>
        <end position="225"/>
    </location>
</feature>
<evidence type="ECO:0000256" key="5">
    <source>
        <dbReference type="ARBA" id="ARBA00022692"/>
    </source>
</evidence>
<evidence type="ECO:0000313" key="11">
    <source>
        <dbReference type="EMBL" id="HJB42199.1"/>
    </source>
</evidence>